<dbReference type="Proteomes" id="UP000315131">
    <property type="component" value="Unassembled WGS sequence"/>
</dbReference>
<gene>
    <name evidence="1" type="ORF">FGM01_08835</name>
</gene>
<proteinExistence type="predicted"/>
<evidence type="ECO:0000313" key="2">
    <source>
        <dbReference type="Proteomes" id="UP000315131"/>
    </source>
</evidence>
<evidence type="ECO:0000313" key="1">
    <source>
        <dbReference type="EMBL" id="TRO65494.1"/>
    </source>
</evidence>
<dbReference type="RefSeq" id="WP_143410810.1">
    <property type="nucleotide sequence ID" value="NZ_VHSF01000002.1"/>
</dbReference>
<reference evidence="1 2" key="1">
    <citation type="submission" date="2019-06" db="EMBL/GenBank/DDBJ databases">
        <title>Gramella sabulilitoris sp. nov., isolated from a marine sand.</title>
        <authorList>
            <person name="Yoon J.-H."/>
        </authorList>
    </citation>
    <scope>NUCLEOTIDE SEQUENCE [LARGE SCALE GENOMIC DNA]</scope>
    <source>
        <strain evidence="1 2">HSMS-1</strain>
    </source>
</reference>
<dbReference type="OrthoDB" id="1211741at2"/>
<dbReference type="EMBL" id="VHSF01000002">
    <property type="protein sequence ID" value="TRO65494.1"/>
    <property type="molecule type" value="Genomic_DNA"/>
</dbReference>
<comment type="caution">
    <text evidence="1">The sequence shown here is derived from an EMBL/GenBank/DDBJ whole genome shotgun (WGS) entry which is preliminary data.</text>
</comment>
<sequence>MDKSKFYNFLNQLDSSILLSNILKRTENSFQNVEEIYNNNLCVWYFNNSDERSVESDEFVPVNGVAKDIGKLNFSKYQDGLELTEKDFIENELSHIAKLDLSLLKKPSYKKQVKKYINLLHSKLRDDEKLPMEGGHLSIFAPGAFQLWEVLFEEWKINENSRADVSFIFEAMRRDRLIHPTVSKVNFRDWINETYEISLKKIEFTNIKQSNNRHRLSTYSNLKQAYKL</sequence>
<name>A0A550I3D4_9FLAO</name>
<keyword evidence="2" id="KW-1185">Reference proteome</keyword>
<organism evidence="1 2">
    <name type="scientific">Christiangramia sabulilitoris</name>
    <dbReference type="NCBI Taxonomy" id="2583991"/>
    <lineage>
        <taxon>Bacteria</taxon>
        <taxon>Pseudomonadati</taxon>
        <taxon>Bacteroidota</taxon>
        <taxon>Flavobacteriia</taxon>
        <taxon>Flavobacteriales</taxon>
        <taxon>Flavobacteriaceae</taxon>
        <taxon>Christiangramia</taxon>
    </lineage>
</organism>
<protein>
    <submittedName>
        <fullName evidence="1">Uncharacterized protein</fullName>
    </submittedName>
</protein>
<dbReference type="AlphaFoldDB" id="A0A550I3D4"/>
<accession>A0A550I3D4</accession>